<organism evidence="2 3">
    <name type="scientific">Sphingobium scionense</name>
    <dbReference type="NCBI Taxonomy" id="1404341"/>
    <lineage>
        <taxon>Bacteria</taxon>
        <taxon>Pseudomonadati</taxon>
        <taxon>Pseudomonadota</taxon>
        <taxon>Alphaproteobacteria</taxon>
        <taxon>Sphingomonadales</taxon>
        <taxon>Sphingomonadaceae</taxon>
        <taxon>Sphingobium</taxon>
    </lineage>
</organism>
<dbReference type="InterPro" id="IPR036388">
    <property type="entry name" value="WH-like_DNA-bd_sf"/>
</dbReference>
<proteinExistence type="predicted"/>
<reference evidence="2 3" key="1">
    <citation type="submission" date="2020-08" db="EMBL/GenBank/DDBJ databases">
        <title>Genomic Encyclopedia of Type Strains, Phase IV (KMG-IV): sequencing the most valuable type-strain genomes for metagenomic binning, comparative biology and taxonomic classification.</title>
        <authorList>
            <person name="Goeker M."/>
        </authorList>
    </citation>
    <scope>NUCLEOTIDE SEQUENCE [LARGE SCALE GENOMIC DNA]</scope>
    <source>
        <strain evidence="2 3">DSM 19371</strain>
    </source>
</reference>
<gene>
    <name evidence="2" type="ORF">GGQ90_001853</name>
</gene>
<comment type="caution">
    <text evidence="2">The sequence shown here is derived from an EMBL/GenBank/DDBJ whole genome shotgun (WGS) entry which is preliminary data.</text>
</comment>
<sequence>MSSSPDPTAEMRAAYLDAVERLPVLSRVVLRMHQADDLPFEEIARRLSIDMTAVMACIAEALGMIVAMLDGERPRRWRAAQISPTERALRERHRRYCADRLRAMGIDKPVVWQRKMDDDLTVAILLIETLPEPLRETVLLFSADKLTLDQIAARMAITRENVFERISSVLDLIEIGPKRFEDWLRTLGTDA</sequence>
<accession>A0A7W6PU77</accession>
<evidence type="ECO:0000313" key="3">
    <source>
        <dbReference type="Proteomes" id="UP000590524"/>
    </source>
</evidence>
<feature type="domain" description="RNA polymerase sigma factor 70 region 4 type 2" evidence="1">
    <location>
        <begin position="14"/>
        <end position="56"/>
    </location>
</feature>
<dbReference type="InterPro" id="IPR013324">
    <property type="entry name" value="RNA_pol_sigma_r3/r4-like"/>
</dbReference>
<evidence type="ECO:0000259" key="1">
    <source>
        <dbReference type="Pfam" id="PF08281"/>
    </source>
</evidence>
<dbReference type="GO" id="GO:0016987">
    <property type="term" value="F:sigma factor activity"/>
    <property type="evidence" value="ECO:0007669"/>
    <property type="project" value="InterPro"/>
</dbReference>
<dbReference type="Gene3D" id="1.10.10.10">
    <property type="entry name" value="Winged helix-like DNA-binding domain superfamily/Winged helix DNA-binding domain"/>
    <property type="match status" value="2"/>
</dbReference>
<keyword evidence="2" id="KW-0240">DNA-directed RNA polymerase</keyword>
<dbReference type="InterPro" id="IPR013249">
    <property type="entry name" value="RNA_pol_sigma70_r4_t2"/>
</dbReference>
<dbReference type="AlphaFoldDB" id="A0A7W6PU77"/>
<dbReference type="Pfam" id="PF08281">
    <property type="entry name" value="Sigma70_r4_2"/>
    <property type="match status" value="1"/>
</dbReference>
<dbReference type="GO" id="GO:0006352">
    <property type="term" value="P:DNA-templated transcription initiation"/>
    <property type="evidence" value="ECO:0007669"/>
    <property type="project" value="InterPro"/>
</dbReference>
<dbReference type="GO" id="GO:0003677">
    <property type="term" value="F:DNA binding"/>
    <property type="evidence" value="ECO:0007669"/>
    <property type="project" value="InterPro"/>
</dbReference>
<dbReference type="SUPFAM" id="SSF88659">
    <property type="entry name" value="Sigma3 and sigma4 domains of RNA polymerase sigma factors"/>
    <property type="match status" value="2"/>
</dbReference>
<keyword evidence="2" id="KW-0804">Transcription</keyword>
<dbReference type="Proteomes" id="UP000590524">
    <property type="component" value="Unassembled WGS sequence"/>
</dbReference>
<dbReference type="RefSeq" id="WP_188081850.1">
    <property type="nucleotide sequence ID" value="NZ_JBHLYA010000011.1"/>
</dbReference>
<dbReference type="EMBL" id="JACIEU010000006">
    <property type="protein sequence ID" value="MBB4148075.1"/>
    <property type="molecule type" value="Genomic_DNA"/>
</dbReference>
<evidence type="ECO:0000313" key="2">
    <source>
        <dbReference type="EMBL" id="MBB4148075.1"/>
    </source>
</evidence>
<dbReference type="GO" id="GO:0000428">
    <property type="term" value="C:DNA-directed RNA polymerase complex"/>
    <property type="evidence" value="ECO:0007669"/>
    <property type="project" value="UniProtKB-KW"/>
</dbReference>
<keyword evidence="3" id="KW-1185">Reference proteome</keyword>
<name>A0A7W6PU77_9SPHN</name>
<protein>
    <submittedName>
        <fullName evidence="2">DNA-directed RNA polymerase specialized sigma24 family protein</fullName>
    </submittedName>
</protein>